<dbReference type="RefSeq" id="WP_223990913.1">
    <property type="nucleotide sequence ID" value="NZ_CAJZAG010000007.1"/>
</dbReference>
<dbReference type="EC" id="3.1.3.25" evidence="7"/>
<evidence type="ECO:0000256" key="3">
    <source>
        <dbReference type="ARBA" id="ARBA00009759"/>
    </source>
</evidence>
<name>A0ABM8XB25_9BURK</name>
<comment type="catalytic activity">
    <reaction evidence="1 7">
        <text>a myo-inositol phosphate + H2O = myo-inositol + phosphate</text>
        <dbReference type="Rhea" id="RHEA:24056"/>
        <dbReference type="ChEBI" id="CHEBI:15377"/>
        <dbReference type="ChEBI" id="CHEBI:17268"/>
        <dbReference type="ChEBI" id="CHEBI:43474"/>
        <dbReference type="ChEBI" id="CHEBI:84139"/>
        <dbReference type="EC" id="3.1.3.25"/>
    </reaction>
</comment>
<dbReference type="EMBL" id="CAJZAG010000007">
    <property type="protein sequence ID" value="CAG9177121.1"/>
    <property type="molecule type" value="Genomic_DNA"/>
</dbReference>
<dbReference type="Pfam" id="PF00459">
    <property type="entry name" value="Inositol_P"/>
    <property type="match status" value="1"/>
</dbReference>
<dbReference type="GO" id="GO:0052834">
    <property type="term" value="F:inositol monophosphate phosphatase activity"/>
    <property type="evidence" value="ECO:0007669"/>
    <property type="project" value="UniProtKB-EC"/>
</dbReference>
<keyword evidence="6 7" id="KW-0460">Magnesium</keyword>
<dbReference type="Proteomes" id="UP000706525">
    <property type="component" value="Unassembled WGS sequence"/>
</dbReference>
<gene>
    <name evidence="8" type="primary">suhB</name>
    <name evidence="8" type="ORF">LMG32289_03724</name>
</gene>
<evidence type="ECO:0000256" key="2">
    <source>
        <dbReference type="ARBA" id="ARBA00001946"/>
    </source>
</evidence>
<protein>
    <recommendedName>
        <fullName evidence="7">Inositol-1-monophosphatase</fullName>
        <ecNumber evidence="7">3.1.3.25</ecNumber>
    </recommendedName>
</protein>
<proteinExistence type="inferred from homology"/>
<sequence>MHPMLNIAVKAARKAGSIINRASIDVDLVRVTRKQHNDFVTEVDRAAEAAIIEIIRTAYPEHAILAEESGQSWSEGELTDHEYTWVIDPLDGTTNFIHGFPQYAVSIGQLHKGQPVQAVVYDPTRDELFTATKGAGAFLNNRRIRVTRRDKLADCLIGTGFPFRDLEGMEEYLEMFALMTRSCAGLRRPGAAALDLAYVACGRLDGFFERGLKPWDMAAGNLLITEAGGLVGNYAGEARQIEQGEILAGNPKAFAQMVRLLAPYSLDNAKPTKPAAI</sequence>
<dbReference type="PROSITE" id="PS00629">
    <property type="entry name" value="IMP_1"/>
    <property type="match status" value="1"/>
</dbReference>
<accession>A0ABM8XB25</accession>
<dbReference type="PROSITE" id="PS00630">
    <property type="entry name" value="IMP_2"/>
    <property type="match status" value="1"/>
</dbReference>
<evidence type="ECO:0000256" key="6">
    <source>
        <dbReference type="ARBA" id="ARBA00022842"/>
    </source>
</evidence>
<evidence type="ECO:0000256" key="7">
    <source>
        <dbReference type="RuleBase" id="RU364068"/>
    </source>
</evidence>
<comment type="cofactor">
    <cofactor evidence="2 7">
        <name>Mg(2+)</name>
        <dbReference type="ChEBI" id="CHEBI:18420"/>
    </cofactor>
</comment>
<dbReference type="InterPro" id="IPR000760">
    <property type="entry name" value="Inositol_monophosphatase-like"/>
</dbReference>
<comment type="similarity">
    <text evidence="3 7">Belongs to the inositol monophosphatase superfamily.</text>
</comment>
<dbReference type="InterPro" id="IPR020550">
    <property type="entry name" value="Inositol_monophosphatase_CS"/>
</dbReference>
<dbReference type="Gene3D" id="3.40.190.80">
    <property type="match status" value="1"/>
</dbReference>
<evidence type="ECO:0000256" key="1">
    <source>
        <dbReference type="ARBA" id="ARBA00001033"/>
    </source>
</evidence>
<comment type="caution">
    <text evidence="8">The sequence shown here is derived from an EMBL/GenBank/DDBJ whole genome shotgun (WGS) entry which is preliminary data.</text>
</comment>
<keyword evidence="5 7" id="KW-0378">Hydrolase</keyword>
<dbReference type="PRINTS" id="PR01959">
    <property type="entry name" value="SBIMPHPHTASE"/>
</dbReference>
<evidence type="ECO:0000313" key="9">
    <source>
        <dbReference type="Proteomes" id="UP000706525"/>
    </source>
</evidence>
<evidence type="ECO:0000256" key="4">
    <source>
        <dbReference type="ARBA" id="ARBA00022723"/>
    </source>
</evidence>
<dbReference type="InterPro" id="IPR033942">
    <property type="entry name" value="IMPase"/>
</dbReference>
<evidence type="ECO:0000256" key="5">
    <source>
        <dbReference type="ARBA" id="ARBA00022801"/>
    </source>
</evidence>
<organism evidence="8 9">
    <name type="scientific">Cupriavidus pampae</name>
    <dbReference type="NCBI Taxonomy" id="659251"/>
    <lineage>
        <taxon>Bacteria</taxon>
        <taxon>Pseudomonadati</taxon>
        <taxon>Pseudomonadota</taxon>
        <taxon>Betaproteobacteria</taxon>
        <taxon>Burkholderiales</taxon>
        <taxon>Burkholderiaceae</taxon>
        <taxon>Cupriavidus</taxon>
    </lineage>
</organism>
<evidence type="ECO:0000313" key="8">
    <source>
        <dbReference type="EMBL" id="CAG9177121.1"/>
    </source>
</evidence>
<dbReference type="PANTHER" id="PTHR20854">
    <property type="entry name" value="INOSITOL MONOPHOSPHATASE"/>
    <property type="match status" value="1"/>
</dbReference>
<dbReference type="PRINTS" id="PR00377">
    <property type="entry name" value="IMPHPHTASES"/>
</dbReference>
<dbReference type="PANTHER" id="PTHR20854:SF4">
    <property type="entry name" value="INOSITOL-1-MONOPHOSPHATASE-RELATED"/>
    <property type="match status" value="1"/>
</dbReference>
<reference evidence="8 9" key="1">
    <citation type="submission" date="2021-08" db="EMBL/GenBank/DDBJ databases">
        <authorList>
            <person name="Peeters C."/>
        </authorList>
    </citation>
    <scope>NUCLEOTIDE SEQUENCE [LARGE SCALE GENOMIC DNA]</scope>
    <source>
        <strain evidence="8 9">LMG 32289</strain>
    </source>
</reference>
<dbReference type="CDD" id="cd01639">
    <property type="entry name" value="IMPase"/>
    <property type="match status" value="1"/>
</dbReference>
<dbReference type="InterPro" id="IPR022337">
    <property type="entry name" value="Inositol_monophosphatase_SuhB"/>
</dbReference>
<dbReference type="InterPro" id="IPR020583">
    <property type="entry name" value="Inositol_monoP_metal-BS"/>
</dbReference>
<keyword evidence="9" id="KW-1185">Reference proteome</keyword>
<dbReference type="Gene3D" id="3.30.540.10">
    <property type="entry name" value="Fructose-1,6-Bisphosphatase, subunit A, domain 1"/>
    <property type="match status" value="1"/>
</dbReference>
<dbReference type="SUPFAM" id="SSF56655">
    <property type="entry name" value="Carbohydrate phosphatase"/>
    <property type="match status" value="1"/>
</dbReference>
<keyword evidence="4 7" id="KW-0479">Metal-binding</keyword>